<dbReference type="InParanoid" id="A0A0C3JK15"/>
<dbReference type="PANTHER" id="PTHR10270:SF161">
    <property type="entry name" value="SEX-DETERMINING REGION Y PROTEIN"/>
    <property type="match status" value="1"/>
</dbReference>
<dbReference type="GO" id="GO:0005634">
    <property type="term" value="C:nucleus"/>
    <property type="evidence" value="ECO:0007669"/>
    <property type="project" value="UniProtKB-UniRule"/>
</dbReference>
<reference evidence="6 7" key="1">
    <citation type="submission" date="2014-04" db="EMBL/GenBank/DDBJ databases">
        <authorList>
            <consortium name="DOE Joint Genome Institute"/>
            <person name="Kuo A."/>
            <person name="Kohler A."/>
            <person name="Costa M.D."/>
            <person name="Nagy L.G."/>
            <person name="Floudas D."/>
            <person name="Copeland A."/>
            <person name="Barry K.W."/>
            <person name="Cichocki N."/>
            <person name="Veneault-Fourrey C."/>
            <person name="LaButti K."/>
            <person name="Lindquist E.A."/>
            <person name="Lipzen A."/>
            <person name="Lundell T."/>
            <person name="Morin E."/>
            <person name="Murat C."/>
            <person name="Sun H."/>
            <person name="Tunlid A."/>
            <person name="Henrissat B."/>
            <person name="Grigoriev I.V."/>
            <person name="Hibbett D.S."/>
            <person name="Martin F."/>
            <person name="Nordberg H.P."/>
            <person name="Cantor M.N."/>
            <person name="Hua S.X."/>
        </authorList>
    </citation>
    <scope>NUCLEOTIDE SEQUENCE [LARGE SCALE GENOMIC DNA]</scope>
    <source>
        <strain evidence="6 7">Marx 270</strain>
    </source>
</reference>
<gene>
    <name evidence="6" type="ORF">M404DRAFT_159338</name>
</gene>
<keyword evidence="2" id="KW-0804">Transcription</keyword>
<dbReference type="GO" id="GO:0000122">
    <property type="term" value="P:negative regulation of transcription by RNA polymerase II"/>
    <property type="evidence" value="ECO:0007669"/>
    <property type="project" value="TreeGrafter"/>
</dbReference>
<proteinExistence type="predicted"/>
<dbReference type="InterPro" id="IPR009071">
    <property type="entry name" value="HMG_box_dom"/>
</dbReference>
<dbReference type="GO" id="GO:0030154">
    <property type="term" value="P:cell differentiation"/>
    <property type="evidence" value="ECO:0007669"/>
    <property type="project" value="TreeGrafter"/>
</dbReference>
<dbReference type="EMBL" id="KN832022">
    <property type="protein sequence ID" value="KIN97916.1"/>
    <property type="molecule type" value="Genomic_DNA"/>
</dbReference>
<accession>A0A0C3JK15</accession>
<dbReference type="Proteomes" id="UP000054217">
    <property type="component" value="Unassembled WGS sequence"/>
</dbReference>
<evidence type="ECO:0000259" key="5">
    <source>
        <dbReference type="PROSITE" id="PS50118"/>
    </source>
</evidence>
<reference evidence="7" key="2">
    <citation type="submission" date="2015-01" db="EMBL/GenBank/DDBJ databases">
        <title>Evolutionary Origins and Diversification of the Mycorrhizal Mutualists.</title>
        <authorList>
            <consortium name="DOE Joint Genome Institute"/>
            <consortium name="Mycorrhizal Genomics Consortium"/>
            <person name="Kohler A."/>
            <person name="Kuo A."/>
            <person name="Nagy L.G."/>
            <person name="Floudas D."/>
            <person name="Copeland A."/>
            <person name="Barry K.W."/>
            <person name="Cichocki N."/>
            <person name="Veneault-Fourrey C."/>
            <person name="LaButti K."/>
            <person name="Lindquist E.A."/>
            <person name="Lipzen A."/>
            <person name="Lundell T."/>
            <person name="Morin E."/>
            <person name="Murat C."/>
            <person name="Riley R."/>
            <person name="Ohm R."/>
            <person name="Sun H."/>
            <person name="Tunlid A."/>
            <person name="Henrissat B."/>
            <person name="Grigoriev I.V."/>
            <person name="Hibbett D.S."/>
            <person name="Martin F."/>
        </authorList>
    </citation>
    <scope>NUCLEOTIDE SEQUENCE [LARGE SCALE GENOMIC DNA]</scope>
    <source>
        <strain evidence="7">Marx 270</strain>
    </source>
</reference>
<keyword evidence="7" id="KW-1185">Reference proteome</keyword>
<evidence type="ECO:0000256" key="1">
    <source>
        <dbReference type="ARBA" id="ARBA00023125"/>
    </source>
</evidence>
<dbReference type="STRING" id="870435.A0A0C3JK15"/>
<dbReference type="InterPro" id="IPR050140">
    <property type="entry name" value="SRY-related_HMG-box_TF-like"/>
</dbReference>
<dbReference type="Pfam" id="PF00505">
    <property type="entry name" value="HMG_box"/>
    <property type="match status" value="1"/>
</dbReference>
<dbReference type="SMART" id="SM00398">
    <property type="entry name" value="HMG"/>
    <property type="match status" value="1"/>
</dbReference>
<dbReference type="HOGENOM" id="CLU_082854_6_2_1"/>
<dbReference type="OrthoDB" id="6247875at2759"/>
<dbReference type="PANTHER" id="PTHR10270">
    <property type="entry name" value="SOX TRANSCRIPTION FACTOR"/>
    <property type="match status" value="1"/>
</dbReference>
<evidence type="ECO:0000256" key="4">
    <source>
        <dbReference type="SAM" id="MobiDB-lite"/>
    </source>
</evidence>
<feature type="domain" description="HMG box" evidence="5">
    <location>
        <begin position="20"/>
        <end position="93"/>
    </location>
</feature>
<sequence length="96" mass="11679">MAPSSDRRAQRNRSRDPTWIPRPRNAFIIFRCNYTRKHAARNSQELDEQSLTQTLSRRAGEAWKKLPTPEKDKYKRLADREREEHARLYPHYRFRP</sequence>
<dbReference type="InterPro" id="IPR036910">
    <property type="entry name" value="HMG_box_dom_sf"/>
</dbReference>
<feature type="region of interest" description="Disordered" evidence="4">
    <location>
        <begin position="1"/>
        <end position="20"/>
    </location>
</feature>
<evidence type="ECO:0000313" key="7">
    <source>
        <dbReference type="Proteomes" id="UP000054217"/>
    </source>
</evidence>
<dbReference type="SUPFAM" id="SSF47095">
    <property type="entry name" value="HMG-box"/>
    <property type="match status" value="1"/>
</dbReference>
<dbReference type="CDD" id="cd01389">
    <property type="entry name" value="HMG-box_ROX1-like"/>
    <property type="match status" value="1"/>
</dbReference>
<feature type="compositionally biased region" description="Basic and acidic residues" evidence="4">
    <location>
        <begin position="1"/>
        <end position="16"/>
    </location>
</feature>
<evidence type="ECO:0000256" key="2">
    <source>
        <dbReference type="ARBA" id="ARBA00023163"/>
    </source>
</evidence>
<dbReference type="Gene3D" id="1.10.30.10">
    <property type="entry name" value="High mobility group box domain"/>
    <property type="match status" value="1"/>
</dbReference>
<keyword evidence="3" id="KW-0539">Nucleus</keyword>
<dbReference type="PROSITE" id="PS50118">
    <property type="entry name" value="HMG_BOX_2"/>
    <property type="match status" value="1"/>
</dbReference>
<dbReference type="GO" id="GO:0000978">
    <property type="term" value="F:RNA polymerase II cis-regulatory region sequence-specific DNA binding"/>
    <property type="evidence" value="ECO:0007669"/>
    <property type="project" value="TreeGrafter"/>
</dbReference>
<protein>
    <recommendedName>
        <fullName evidence="5">HMG box domain-containing protein</fullName>
    </recommendedName>
</protein>
<dbReference type="AlphaFoldDB" id="A0A0C3JK15"/>
<feature type="DNA-binding region" description="HMG box" evidence="3">
    <location>
        <begin position="20"/>
        <end position="93"/>
    </location>
</feature>
<evidence type="ECO:0000256" key="3">
    <source>
        <dbReference type="PROSITE-ProRule" id="PRU00267"/>
    </source>
</evidence>
<evidence type="ECO:0000313" key="6">
    <source>
        <dbReference type="EMBL" id="KIN97916.1"/>
    </source>
</evidence>
<name>A0A0C3JK15_PISTI</name>
<keyword evidence="1 3" id="KW-0238">DNA-binding</keyword>
<organism evidence="6 7">
    <name type="scientific">Pisolithus tinctorius Marx 270</name>
    <dbReference type="NCBI Taxonomy" id="870435"/>
    <lineage>
        <taxon>Eukaryota</taxon>
        <taxon>Fungi</taxon>
        <taxon>Dikarya</taxon>
        <taxon>Basidiomycota</taxon>
        <taxon>Agaricomycotina</taxon>
        <taxon>Agaricomycetes</taxon>
        <taxon>Agaricomycetidae</taxon>
        <taxon>Boletales</taxon>
        <taxon>Sclerodermatineae</taxon>
        <taxon>Pisolithaceae</taxon>
        <taxon>Pisolithus</taxon>
    </lineage>
</organism>
<feature type="non-terminal residue" evidence="6">
    <location>
        <position position="96"/>
    </location>
</feature>
<dbReference type="GO" id="GO:0001228">
    <property type="term" value="F:DNA-binding transcription activator activity, RNA polymerase II-specific"/>
    <property type="evidence" value="ECO:0007669"/>
    <property type="project" value="TreeGrafter"/>
</dbReference>